<reference evidence="2 3" key="1">
    <citation type="submission" date="2018-07" db="EMBL/GenBank/DDBJ databases">
        <title>Genomic Encyclopedia of Type Strains, Phase III (KMG-III): the genomes of soil and plant-associated and newly described type strains.</title>
        <authorList>
            <person name="Whitman W."/>
        </authorList>
    </citation>
    <scope>NUCLEOTIDE SEQUENCE [LARGE SCALE GENOMIC DNA]</scope>
    <source>
        <strain evidence="2 3">CECT 7287</strain>
    </source>
</reference>
<dbReference type="EMBL" id="QRDZ01000026">
    <property type="protein sequence ID" value="RED63383.1"/>
    <property type="molecule type" value="Genomic_DNA"/>
</dbReference>
<dbReference type="AlphaFoldDB" id="A0A3D9INM1"/>
<sequence length="145" mass="15875">MKHAALLFQFPGDSQAMLAAETLEELGYEPQLHEGGRLHIHVQNEDLTSALEIVQCCSGHLLEHAPAEAVTVTDFAYGMDDIPIPAHTVNEDWVDSYQEGQAASYPPNALDEADSFRQSSEEDGENGDGTAYPTDDGSYDRFETT</sequence>
<feature type="region of interest" description="Disordered" evidence="1">
    <location>
        <begin position="97"/>
        <end position="145"/>
    </location>
</feature>
<protein>
    <submittedName>
        <fullName evidence="2">Uncharacterized protein</fullName>
    </submittedName>
</protein>
<dbReference type="Proteomes" id="UP000256977">
    <property type="component" value="Unassembled WGS sequence"/>
</dbReference>
<evidence type="ECO:0000256" key="1">
    <source>
        <dbReference type="SAM" id="MobiDB-lite"/>
    </source>
</evidence>
<name>A0A3D9INM1_9BACL</name>
<proteinExistence type="predicted"/>
<evidence type="ECO:0000313" key="3">
    <source>
        <dbReference type="Proteomes" id="UP000256977"/>
    </source>
</evidence>
<keyword evidence="3" id="KW-1185">Reference proteome</keyword>
<accession>A0A3D9INM1</accession>
<gene>
    <name evidence="2" type="ORF">DFP98_12659</name>
</gene>
<dbReference type="OrthoDB" id="2661156at2"/>
<evidence type="ECO:0000313" key="2">
    <source>
        <dbReference type="EMBL" id="RED63383.1"/>
    </source>
</evidence>
<comment type="caution">
    <text evidence="2">The sequence shown here is derived from an EMBL/GenBank/DDBJ whole genome shotgun (WGS) entry which is preliminary data.</text>
</comment>
<dbReference type="RefSeq" id="WP_116063746.1">
    <property type="nucleotide sequence ID" value="NZ_QRDZ01000026.1"/>
</dbReference>
<organism evidence="2 3">
    <name type="scientific">Cohnella phaseoli</name>
    <dbReference type="NCBI Taxonomy" id="456490"/>
    <lineage>
        <taxon>Bacteria</taxon>
        <taxon>Bacillati</taxon>
        <taxon>Bacillota</taxon>
        <taxon>Bacilli</taxon>
        <taxon>Bacillales</taxon>
        <taxon>Paenibacillaceae</taxon>
        <taxon>Cohnella</taxon>
    </lineage>
</organism>